<dbReference type="Proteomes" id="UP000442535">
    <property type="component" value="Unassembled WGS sequence"/>
</dbReference>
<feature type="region of interest" description="Disordered" evidence="1">
    <location>
        <begin position="140"/>
        <end position="946"/>
    </location>
</feature>
<dbReference type="NCBIfam" id="TIGR03544">
    <property type="entry name" value="DivI1A_domain"/>
    <property type="match status" value="2"/>
</dbReference>
<name>A0A7K0K1G1_9ACTO</name>
<keyword evidence="3" id="KW-1185">Reference proteome</keyword>
<evidence type="ECO:0000256" key="1">
    <source>
        <dbReference type="SAM" id="MobiDB-lite"/>
    </source>
</evidence>
<dbReference type="InterPro" id="IPR019933">
    <property type="entry name" value="DivIVA_domain"/>
</dbReference>
<feature type="compositionally biased region" description="Polar residues" evidence="1">
    <location>
        <begin position="792"/>
        <end position="812"/>
    </location>
</feature>
<dbReference type="Gene3D" id="6.10.250.660">
    <property type="match status" value="2"/>
</dbReference>
<protein>
    <submittedName>
        <fullName evidence="2">DivIVA domain-containing protein</fullName>
    </submittedName>
</protein>
<feature type="compositionally biased region" description="Pro residues" evidence="1">
    <location>
        <begin position="183"/>
        <end position="195"/>
    </location>
</feature>
<feature type="compositionally biased region" description="Acidic residues" evidence="1">
    <location>
        <begin position="396"/>
        <end position="406"/>
    </location>
</feature>
<feature type="compositionally biased region" description="Low complexity" evidence="1">
    <location>
        <begin position="146"/>
        <end position="182"/>
    </location>
</feature>
<proteinExistence type="predicted"/>
<gene>
    <name evidence="2" type="ORF">FYJ63_03235</name>
</gene>
<evidence type="ECO:0000313" key="2">
    <source>
        <dbReference type="EMBL" id="MST49259.1"/>
    </source>
</evidence>
<feature type="compositionally biased region" description="Polar residues" evidence="1">
    <location>
        <begin position="224"/>
        <end position="233"/>
    </location>
</feature>
<feature type="compositionally biased region" description="Polar residues" evidence="1">
    <location>
        <begin position="307"/>
        <end position="318"/>
    </location>
</feature>
<feature type="compositionally biased region" description="Low complexity" evidence="1">
    <location>
        <begin position="744"/>
        <end position="770"/>
    </location>
</feature>
<dbReference type="RefSeq" id="WP_154543715.1">
    <property type="nucleotide sequence ID" value="NZ_VUMY01000004.1"/>
</dbReference>
<feature type="compositionally biased region" description="Acidic residues" evidence="1">
    <location>
        <begin position="361"/>
        <end position="386"/>
    </location>
</feature>
<accession>A0A7K0K1G1</accession>
<feature type="compositionally biased region" description="Low complexity" evidence="1">
    <location>
        <begin position="858"/>
        <end position="894"/>
    </location>
</feature>
<dbReference type="EMBL" id="VUMY01000004">
    <property type="protein sequence ID" value="MST49259.1"/>
    <property type="molecule type" value="Genomic_DNA"/>
</dbReference>
<feature type="compositionally biased region" description="Acidic residues" evidence="1">
    <location>
        <begin position="339"/>
        <end position="353"/>
    </location>
</feature>
<dbReference type="AlphaFoldDB" id="A0A7K0K1G1"/>
<organism evidence="2 3">
    <name type="scientific">Mobiluncus porci</name>
    <dbReference type="NCBI Taxonomy" id="2652278"/>
    <lineage>
        <taxon>Bacteria</taxon>
        <taxon>Bacillati</taxon>
        <taxon>Actinomycetota</taxon>
        <taxon>Actinomycetes</taxon>
        <taxon>Actinomycetales</taxon>
        <taxon>Actinomycetaceae</taxon>
        <taxon>Mobiluncus</taxon>
    </lineage>
</organism>
<feature type="compositionally biased region" description="Low complexity" evidence="1">
    <location>
        <begin position="290"/>
        <end position="302"/>
    </location>
</feature>
<reference evidence="2 3" key="1">
    <citation type="submission" date="2019-08" db="EMBL/GenBank/DDBJ databases">
        <title>In-depth cultivation of the pig gut microbiome towards novel bacterial diversity and tailored functional studies.</title>
        <authorList>
            <person name="Wylensek D."/>
            <person name="Hitch T.C.A."/>
            <person name="Clavel T."/>
        </authorList>
    </citation>
    <scope>NUCLEOTIDE SEQUENCE [LARGE SCALE GENOMIC DNA]</scope>
    <source>
        <strain evidence="2 3">RF-GAM-744-WT-7</strain>
    </source>
</reference>
<evidence type="ECO:0000313" key="3">
    <source>
        <dbReference type="Proteomes" id="UP000442535"/>
    </source>
</evidence>
<comment type="caution">
    <text evidence="2">The sequence shown here is derived from an EMBL/GenBank/DDBJ whole genome shotgun (WGS) entry which is preliminary data.</text>
</comment>
<sequence>MSEDYTPQLLTSEDVFSVQFPATKFRDGYDQNQIDDYLDEVVRVLSYYEALNASPEAEVDLAYITVRGRDVREVDFDYTRMRVGYDQDAVDDYLDQVAATLEAYENLYGIPPSQQRYQVLQVDGAALEAAAQEQAVKDGELPLPPENAAAEPPAPADGTAAGGVTTASEESASAVPVNAVPANPAPASPESPRPENPSAERDNPELRSSVLGTPTGAFPVVGANGTSFDSALNGSELPGYGAAPQYPPMDISGMFPAVNAGAASNDGDVAEGPRETSEATTGEMPEDSPEAPAGEAPSSPEKATPPSAFSQEDSTSAITAPVGIPQPSLPEPTSTSLDEPLDAETSAEDEDSIFDYASLDLEPEDEAEFEDAAFDSEVEEPEEDSFSEYNSVSSANEDDLADEDPELAPVFSRGSEAGGHEADTASSEPSDWEDSETGFEPAPERDSGDLEGYAPLQQFAEPDNSPERQGASEAEEASRMAFADSGFPNAAPDNTAYPPANQPYEGYPYQGYDQGQPAYNAGQQNYDPNWAYGYPQPSAPPAPQTAPGFPGYAEAYPGYPSPEYPDGNYYGEETSADAETWGQTELETENRAEGTSVAGEPPRPTLGDSGIGDSKSEEAPASEGLTDGGLEAPADERLESPETAEIPEEAETSGIYATPGASGTYPAPDSPETPEPTRVTDRAEFGGSALAEPALAEPAHDATATGKFAAPWGENDPSYAAATPLTDVVTPPLPTPGVGIDLSAQQQAAREGAAAEFSPVPTEASPATPEEPGESPWPPSSAAFTALDQVGQAPQTREASLKNSVAAANQADSVAKPNHNRQAPAPDSATEGLGFVSPSTPIPQGPVFTEVPIDHEAAAAQASALQAEEALAESPETTSEAAAEAVLATDQATAEETPEKLEADVTAGSGAGSGSGLGSEPAAEPDADATEKSEATNPRPLLQGEQPLGEVTAEGRFVPHFLAGYRSNLDTFTSAYGSLEERLHPRTQKAESIAKLEAEQPRKSITTAYLVTVTTSRPLGSDDAVLVRLPDGREVPVTSASSDFNGVHLHIPHL</sequence>